<keyword evidence="2" id="KW-1185">Reference proteome</keyword>
<dbReference type="Proteomes" id="UP001627154">
    <property type="component" value="Unassembled WGS sequence"/>
</dbReference>
<comment type="caution">
    <text evidence="1">The sequence shown here is derived from an EMBL/GenBank/DDBJ whole genome shotgun (WGS) entry which is preliminary data.</text>
</comment>
<gene>
    <name evidence="1" type="ORF">TKK_003046</name>
</gene>
<dbReference type="AlphaFoldDB" id="A0ABD2XIR4"/>
<dbReference type="InterPro" id="IPR002110">
    <property type="entry name" value="Ankyrin_rpt"/>
</dbReference>
<organism evidence="1 2">
    <name type="scientific">Trichogramma kaykai</name>
    <dbReference type="NCBI Taxonomy" id="54128"/>
    <lineage>
        <taxon>Eukaryota</taxon>
        <taxon>Metazoa</taxon>
        <taxon>Ecdysozoa</taxon>
        <taxon>Arthropoda</taxon>
        <taxon>Hexapoda</taxon>
        <taxon>Insecta</taxon>
        <taxon>Pterygota</taxon>
        <taxon>Neoptera</taxon>
        <taxon>Endopterygota</taxon>
        <taxon>Hymenoptera</taxon>
        <taxon>Apocrita</taxon>
        <taxon>Proctotrupomorpha</taxon>
        <taxon>Chalcidoidea</taxon>
        <taxon>Trichogrammatidae</taxon>
        <taxon>Trichogramma</taxon>
    </lineage>
</organism>
<sequence length="333" mass="38252">MITFLREFYHSISFLLSEENDEFVRVEVPDGWLHYAVARGLEKYTEWLLLMEANPNATDALGSSPLHVMCKRGDVTTLRGDSLMELFFRTCDRLDRWVFYAVRDNEGRTELEWAVASCNPNAVGILAAKYGSDQLRSGFVFPSADYFGEGLKPSWLFEMGYNFKLKLVARVLDCVERLEKEGYELGRSDVLTIMRFFTKHGLFDGTAHLYDCLRNGKCYLSKNLMKKITVCPGVSLHDLIQLPVKEAAKRITFADCFDFANSWKLLGLRAYLSEACVMHLCEIMSRKFFRKCALYFFYHELIGCRLPIEICETIIDESIVNKDLCNICLAAEV</sequence>
<dbReference type="Gene3D" id="1.25.40.20">
    <property type="entry name" value="Ankyrin repeat-containing domain"/>
    <property type="match status" value="1"/>
</dbReference>
<evidence type="ECO:0000313" key="1">
    <source>
        <dbReference type="EMBL" id="KAL3404591.1"/>
    </source>
</evidence>
<dbReference type="SUPFAM" id="SSF48403">
    <property type="entry name" value="Ankyrin repeat"/>
    <property type="match status" value="1"/>
</dbReference>
<dbReference type="Pfam" id="PF12796">
    <property type="entry name" value="Ank_2"/>
    <property type="match status" value="1"/>
</dbReference>
<evidence type="ECO:0000313" key="2">
    <source>
        <dbReference type="Proteomes" id="UP001627154"/>
    </source>
</evidence>
<protein>
    <submittedName>
        <fullName evidence="1">Uncharacterized protein</fullName>
    </submittedName>
</protein>
<reference evidence="1 2" key="1">
    <citation type="journal article" date="2024" name="bioRxiv">
        <title>A reference genome for Trichogramma kaykai: A tiny desert-dwelling parasitoid wasp with competing sex-ratio distorters.</title>
        <authorList>
            <person name="Culotta J."/>
            <person name="Lindsey A.R."/>
        </authorList>
    </citation>
    <scope>NUCLEOTIDE SEQUENCE [LARGE SCALE GENOMIC DNA]</scope>
    <source>
        <strain evidence="1 2">KSX58</strain>
    </source>
</reference>
<dbReference type="EMBL" id="JBJJXI010000025">
    <property type="protein sequence ID" value="KAL3404591.1"/>
    <property type="molecule type" value="Genomic_DNA"/>
</dbReference>
<dbReference type="InterPro" id="IPR036770">
    <property type="entry name" value="Ankyrin_rpt-contain_sf"/>
</dbReference>
<proteinExistence type="predicted"/>
<name>A0ABD2XIR4_9HYME</name>
<accession>A0ABD2XIR4</accession>